<dbReference type="Pfam" id="PF05205">
    <property type="entry name" value="COMPASS-Shg1"/>
    <property type="match status" value="1"/>
</dbReference>
<dbReference type="EMBL" id="CALNXK010000535">
    <property type="protein sequence ID" value="CAH3187325.1"/>
    <property type="molecule type" value="Genomic_DNA"/>
</dbReference>
<feature type="compositionally biased region" description="Basic and acidic residues" evidence="1">
    <location>
        <begin position="495"/>
        <end position="516"/>
    </location>
</feature>
<feature type="region of interest" description="Disordered" evidence="1">
    <location>
        <begin position="125"/>
        <end position="182"/>
    </location>
</feature>
<feature type="compositionally biased region" description="Basic residues" evidence="1">
    <location>
        <begin position="689"/>
        <end position="703"/>
    </location>
</feature>
<feature type="domain" description="BOD1/SHG1" evidence="2">
    <location>
        <begin position="20"/>
        <end position="114"/>
    </location>
</feature>
<sequence>MAAEPPPAKLDYKSRRLVGQIVEYVKSQGIFDQFRRDCIEELEQKESYRQLTQRVESHVATFLSKQTWSDALPKNQVRDSLRKHINQSEVLDRGVKQLISQALESKSKAFQTRIEGVVQNYIYMQKHPQNQDKQNRKRKMGHDKEENKPSVSEVICDISQLIPVPSTTGSRNESHGVEKGKLGVQESCKSAATVKGIQQVKKSHLTQGKASSPGSPSCRKEQTEESSRTKEGKNRISRVKMESLSRDDHSHIPAKSEESAHKLKEDKPKISRVRPDNFNPNESVSSPSAVVSDSSNFLEVKTNTLTEEIQSLTPSQLCQTGEEGDVTGLLQVKSEKTNDSERSVLSSLEGKVQVKSEESGTTGIKTEVESSELAILHGQEKIVDGDENEGRVKVMDDEISRPEAGIQRSDYCAATLIVEETEDRRIPEKNTDAAIVDEKKTKESDGEDKLESSKKSTDLVNEMELTRENKLEDIKDLETESEITNINVLTSDVSKERTVDLPATRDVDESEEKLLSSEKAGATDMASVNEKSFQEQSLSDERGLLSLQKNDIVRSEVGSNKVELQSMERDHDHAGHTSSSDEHSDVESDLSEVSSVHTSDLSSFDDEISSSSVSSDEQNEEAGKTEANEEPKSEVQDKSNTQSQTENASDAAPMRRSTRISSRRSTKEGESEQSGGEGGKATKAEYQRQRRHGEKRQRKTHSKTSKERSDYSTVKRRRGRPRKEEAHTSSHSTNQRRRSRIRDPDDSSSAAGRGCSVAEDRSKRSQRQIKRTRCYSPSSEGTREVFLPRKRSRDGNS</sequence>
<dbReference type="Proteomes" id="UP001159405">
    <property type="component" value="Unassembled WGS sequence"/>
</dbReference>
<evidence type="ECO:0000259" key="2">
    <source>
        <dbReference type="Pfam" id="PF05205"/>
    </source>
</evidence>
<feature type="region of interest" description="Disordered" evidence="1">
    <location>
        <begin position="424"/>
        <end position="460"/>
    </location>
</feature>
<comment type="caution">
    <text evidence="3">The sequence shown here is derived from an EMBL/GenBank/DDBJ whole genome shotgun (WGS) entry which is preliminary data.</text>
</comment>
<feature type="compositionally biased region" description="Basic residues" evidence="1">
    <location>
        <begin position="764"/>
        <end position="773"/>
    </location>
</feature>
<proteinExistence type="predicted"/>
<feature type="compositionally biased region" description="Basic and acidic residues" evidence="1">
    <location>
        <begin position="424"/>
        <end position="457"/>
    </location>
</feature>
<protein>
    <recommendedName>
        <fullName evidence="2">BOD1/SHG1 domain-containing protein</fullName>
    </recommendedName>
</protein>
<feature type="compositionally biased region" description="Polar residues" evidence="1">
    <location>
        <begin position="638"/>
        <end position="648"/>
    </location>
</feature>
<feature type="compositionally biased region" description="Basic and acidic residues" evidence="1">
    <location>
        <begin position="566"/>
        <end position="586"/>
    </location>
</feature>
<organism evidence="3 4">
    <name type="scientific">Porites lobata</name>
    <dbReference type="NCBI Taxonomy" id="104759"/>
    <lineage>
        <taxon>Eukaryota</taxon>
        <taxon>Metazoa</taxon>
        <taxon>Cnidaria</taxon>
        <taxon>Anthozoa</taxon>
        <taxon>Hexacorallia</taxon>
        <taxon>Scleractinia</taxon>
        <taxon>Fungiina</taxon>
        <taxon>Poritidae</taxon>
        <taxon>Porites</taxon>
    </lineage>
</organism>
<feature type="compositionally biased region" description="Basic and acidic residues" evidence="1">
    <location>
        <begin position="218"/>
        <end position="275"/>
    </location>
</feature>
<dbReference type="PANTHER" id="PTHR31532:SF10">
    <property type="entry name" value="BIORIENTATION OF CHROMOSOMES IN CELL DIVISION PROTEIN 1-LIKE 1"/>
    <property type="match status" value="1"/>
</dbReference>
<feature type="compositionally biased region" description="Basic and acidic residues" evidence="1">
    <location>
        <begin position="172"/>
        <end position="181"/>
    </location>
</feature>
<evidence type="ECO:0000256" key="1">
    <source>
        <dbReference type="SAM" id="MobiDB-lite"/>
    </source>
</evidence>
<feature type="compositionally biased region" description="Basic and acidic residues" evidence="1">
    <location>
        <begin position="781"/>
        <end position="797"/>
    </location>
</feature>
<evidence type="ECO:0000313" key="3">
    <source>
        <dbReference type="EMBL" id="CAH3187325.1"/>
    </source>
</evidence>
<feature type="compositionally biased region" description="Polar residues" evidence="1">
    <location>
        <begin position="205"/>
        <end position="215"/>
    </location>
</feature>
<feature type="region of interest" description="Disordered" evidence="1">
    <location>
        <begin position="199"/>
        <end position="290"/>
    </location>
</feature>
<reference evidence="3 4" key="1">
    <citation type="submission" date="2022-05" db="EMBL/GenBank/DDBJ databases">
        <authorList>
            <consortium name="Genoscope - CEA"/>
            <person name="William W."/>
        </authorList>
    </citation>
    <scope>NUCLEOTIDE SEQUENCE [LARGE SCALE GENOMIC DNA]</scope>
</reference>
<feature type="compositionally biased region" description="Basic and acidic residues" evidence="1">
    <location>
        <begin position="621"/>
        <end position="637"/>
    </location>
</feature>
<evidence type="ECO:0000313" key="4">
    <source>
        <dbReference type="Proteomes" id="UP001159405"/>
    </source>
</evidence>
<gene>
    <name evidence="3" type="ORF">PLOB_00037207</name>
</gene>
<accession>A0ABN8S7U7</accession>
<keyword evidence="4" id="KW-1185">Reference proteome</keyword>
<feature type="compositionally biased region" description="Low complexity" evidence="1">
    <location>
        <begin position="591"/>
        <end position="602"/>
    </location>
</feature>
<name>A0ABN8S7U7_9CNID</name>
<dbReference type="PANTHER" id="PTHR31532">
    <property type="entry name" value="BIORIENTATION OF CHROMOSOMES IN CELL DIVISION 1 FAMILY MEMBER"/>
    <property type="match status" value="1"/>
</dbReference>
<dbReference type="InterPro" id="IPR055264">
    <property type="entry name" value="BOD1/SHG1_dom"/>
</dbReference>
<feature type="region of interest" description="Disordered" evidence="1">
    <location>
        <begin position="495"/>
        <end position="797"/>
    </location>
</feature>